<dbReference type="GO" id="GO:0032259">
    <property type="term" value="P:methylation"/>
    <property type="evidence" value="ECO:0007669"/>
    <property type="project" value="UniProtKB-KW"/>
</dbReference>
<dbReference type="GO" id="GO:0008168">
    <property type="term" value="F:methyltransferase activity"/>
    <property type="evidence" value="ECO:0007669"/>
    <property type="project" value="UniProtKB-KW"/>
</dbReference>
<reference evidence="3" key="1">
    <citation type="journal article" date="2019" name="Int. J. Syst. Evol. Microbiol.">
        <title>The Global Catalogue of Microorganisms (GCM) 10K type strain sequencing project: providing services to taxonomists for standard genome sequencing and annotation.</title>
        <authorList>
            <consortium name="The Broad Institute Genomics Platform"/>
            <consortium name="The Broad Institute Genome Sequencing Center for Infectious Disease"/>
            <person name="Wu L."/>
            <person name="Ma J."/>
        </authorList>
    </citation>
    <scope>NUCLEOTIDE SEQUENCE [LARGE SCALE GENOMIC DNA]</scope>
    <source>
        <strain evidence="3">JCM 16578</strain>
    </source>
</reference>
<comment type="caution">
    <text evidence="2">The sequence shown here is derived from an EMBL/GenBank/DDBJ whole genome shotgun (WGS) entry which is preliminary data.</text>
</comment>
<accession>A0ABP7JIU6</accession>
<dbReference type="InterPro" id="IPR041698">
    <property type="entry name" value="Methyltransf_25"/>
</dbReference>
<keyword evidence="3" id="KW-1185">Reference proteome</keyword>
<dbReference type="InterPro" id="IPR050508">
    <property type="entry name" value="Methyltransf_Superfamily"/>
</dbReference>
<dbReference type="RefSeq" id="WP_345545658.1">
    <property type="nucleotide sequence ID" value="NZ_BAAAZA010000001.1"/>
</dbReference>
<sequence length="216" mass="23662">MTETVHHLATRASYDRVAEDYDRLLRDELANMPFDRAMLGVFAERVLDGGGGLVGDLGCGTGRITTYLEKLGLDAFGIDLSPRMVAVARQAYPALRFEVGSMTGLDLRDGELAGALAWYSTVHTPPGELPVVFAEFHRVLAPGGHLLMAFKVGDECVHLDHAYGHELALDVYRHPPQRISELLVRAGFEEVARLVRAADGPGERTPQAYLLARRPV</sequence>
<dbReference type="Pfam" id="PF13649">
    <property type="entry name" value="Methyltransf_25"/>
    <property type="match status" value="1"/>
</dbReference>
<protein>
    <submittedName>
        <fullName evidence="2">Class I SAM-dependent methyltransferase</fullName>
    </submittedName>
</protein>
<feature type="domain" description="Methyltransferase" evidence="1">
    <location>
        <begin position="56"/>
        <end position="144"/>
    </location>
</feature>
<dbReference type="InterPro" id="IPR029063">
    <property type="entry name" value="SAM-dependent_MTases_sf"/>
</dbReference>
<keyword evidence="2" id="KW-0808">Transferase</keyword>
<organism evidence="2 3">
    <name type="scientific">Streptomyces lannensis</name>
    <dbReference type="NCBI Taxonomy" id="766498"/>
    <lineage>
        <taxon>Bacteria</taxon>
        <taxon>Bacillati</taxon>
        <taxon>Actinomycetota</taxon>
        <taxon>Actinomycetes</taxon>
        <taxon>Kitasatosporales</taxon>
        <taxon>Streptomycetaceae</taxon>
        <taxon>Streptomyces</taxon>
    </lineage>
</organism>
<dbReference type="Proteomes" id="UP001501563">
    <property type="component" value="Unassembled WGS sequence"/>
</dbReference>
<dbReference type="SUPFAM" id="SSF53335">
    <property type="entry name" value="S-adenosyl-L-methionine-dependent methyltransferases"/>
    <property type="match status" value="1"/>
</dbReference>
<evidence type="ECO:0000313" key="2">
    <source>
        <dbReference type="EMBL" id="GAA3846053.1"/>
    </source>
</evidence>
<dbReference type="Gene3D" id="3.40.50.150">
    <property type="entry name" value="Vaccinia Virus protein VP39"/>
    <property type="match status" value="1"/>
</dbReference>
<dbReference type="PANTHER" id="PTHR42912">
    <property type="entry name" value="METHYLTRANSFERASE"/>
    <property type="match status" value="1"/>
</dbReference>
<evidence type="ECO:0000313" key="3">
    <source>
        <dbReference type="Proteomes" id="UP001501563"/>
    </source>
</evidence>
<dbReference type="CDD" id="cd02440">
    <property type="entry name" value="AdoMet_MTases"/>
    <property type="match status" value="1"/>
</dbReference>
<name>A0ABP7JIU6_9ACTN</name>
<proteinExistence type="predicted"/>
<gene>
    <name evidence="2" type="ORF">GCM10022207_03550</name>
</gene>
<dbReference type="EMBL" id="BAAAZA010000001">
    <property type="protein sequence ID" value="GAA3846053.1"/>
    <property type="molecule type" value="Genomic_DNA"/>
</dbReference>
<evidence type="ECO:0000259" key="1">
    <source>
        <dbReference type="Pfam" id="PF13649"/>
    </source>
</evidence>
<keyword evidence="2" id="KW-0489">Methyltransferase</keyword>